<keyword evidence="2" id="KW-1185">Reference proteome</keyword>
<dbReference type="OrthoDB" id="9775794at2"/>
<dbReference type="EMBL" id="QUNO01000020">
    <property type="protein sequence ID" value="REH33151.1"/>
    <property type="molecule type" value="Genomic_DNA"/>
</dbReference>
<dbReference type="CDD" id="cd06558">
    <property type="entry name" value="crotonase-like"/>
    <property type="match status" value="1"/>
</dbReference>
<dbReference type="GO" id="GO:0003824">
    <property type="term" value="F:catalytic activity"/>
    <property type="evidence" value="ECO:0007669"/>
    <property type="project" value="UniProtKB-ARBA"/>
</dbReference>
<dbReference type="Pfam" id="PF00378">
    <property type="entry name" value="ECH_1"/>
    <property type="match status" value="1"/>
</dbReference>
<sequence>MTDTQQAVRVHEVTPAYWQVTLDNPPLNVVDAAIITGLAEVLDRVEASDQVRVVVFESADDEFFLAHFDMTGNSTAAARTPGRTGLPGTTDVLVRLAALPVLTIAKIRGRARGVGSEFVLACDLRYASAERAILGQPEVGAGVIPGGGSIERLAHLVGRARALEIVIGSDDYDARTAQELGYVNRAVPDAELDAFVDAFARRVASFDRRPIATAKRLVDRITLPENGHLLESQAQFAAALTWPETQKRVVRLFEKGLQQRGDFELRFGHHLNGLFDESTVD</sequence>
<evidence type="ECO:0000313" key="2">
    <source>
        <dbReference type="Proteomes" id="UP000256269"/>
    </source>
</evidence>
<name>A0A3E0GXP0_9PSEU</name>
<gene>
    <name evidence="1" type="ORF">BCF44_120223</name>
</gene>
<dbReference type="Proteomes" id="UP000256269">
    <property type="component" value="Unassembled WGS sequence"/>
</dbReference>
<dbReference type="Gene3D" id="3.90.226.10">
    <property type="entry name" value="2-enoyl-CoA Hydratase, Chain A, domain 1"/>
    <property type="match status" value="1"/>
</dbReference>
<dbReference type="PANTHER" id="PTHR43459">
    <property type="entry name" value="ENOYL-COA HYDRATASE"/>
    <property type="match status" value="1"/>
</dbReference>
<dbReference type="PANTHER" id="PTHR43459:SF1">
    <property type="entry name" value="EG:BACN32G11.4 PROTEIN"/>
    <property type="match status" value="1"/>
</dbReference>
<evidence type="ECO:0000313" key="1">
    <source>
        <dbReference type="EMBL" id="REH33151.1"/>
    </source>
</evidence>
<reference evidence="1 2" key="1">
    <citation type="submission" date="2018-08" db="EMBL/GenBank/DDBJ databases">
        <title>Genomic Encyclopedia of Archaeal and Bacterial Type Strains, Phase II (KMG-II): from individual species to whole genera.</title>
        <authorList>
            <person name="Goeker M."/>
        </authorList>
    </citation>
    <scope>NUCLEOTIDE SEQUENCE [LARGE SCALE GENOMIC DNA]</scope>
    <source>
        <strain evidence="1 2">DSM 45791</strain>
    </source>
</reference>
<dbReference type="InterPro" id="IPR001753">
    <property type="entry name" value="Enoyl-CoA_hydra/iso"/>
</dbReference>
<dbReference type="AlphaFoldDB" id="A0A3E0GXP0"/>
<dbReference type="InterPro" id="IPR029045">
    <property type="entry name" value="ClpP/crotonase-like_dom_sf"/>
</dbReference>
<proteinExistence type="predicted"/>
<accession>A0A3E0GXP0</accession>
<dbReference type="RefSeq" id="WP_116180550.1">
    <property type="nucleotide sequence ID" value="NZ_CP144375.1"/>
</dbReference>
<dbReference type="SUPFAM" id="SSF52096">
    <property type="entry name" value="ClpP/crotonase"/>
    <property type="match status" value="1"/>
</dbReference>
<comment type="caution">
    <text evidence="1">The sequence shown here is derived from an EMBL/GenBank/DDBJ whole genome shotgun (WGS) entry which is preliminary data.</text>
</comment>
<organism evidence="1 2">
    <name type="scientific">Kutzneria buriramensis</name>
    <dbReference type="NCBI Taxonomy" id="1045776"/>
    <lineage>
        <taxon>Bacteria</taxon>
        <taxon>Bacillati</taxon>
        <taxon>Actinomycetota</taxon>
        <taxon>Actinomycetes</taxon>
        <taxon>Pseudonocardiales</taxon>
        <taxon>Pseudonocardiaceae</taxon>
        <taxon>Kutzneria</taxon>
    </lineage>
</organism>
<protein>
    <submittedName>
        <fullName evidence="1">Enoyl-CoA hydratase/carnithine racemase</fullName>
    </submittedName>
</protein>